<comment type="caution">
    <text evidence="3">The sequence shown here is derived from an EMBL/GenBank/DDBJ whole genome shotgun (WGS) entry which is preliminary data.</text>
</comment>
<dbReference type="InterPro" id="IPR011067">
    <property type="entry name" value="Plasmid_toxin/cell-grow_inhib"/>
</dbReference>
<dbReference type="InterPro" id="IPR003477">
    <property type="entry name" value="PemK-like"/>
</dbReference>
<organism evidence="3 4">
    <name type="scientific">Anabaena cylindrica FACHB-318</name>
    <dbReference type="NCBI Taxonomy" id="2692880"/>
    <lineage>
        <taxon>Bacteria</taxon>
        <taxon>Bacillati</taxon>
        <taxon>Cyanobacteriota</taxon>
        <taxon>Cyanophyceae</taxon>
        <taxon>Nostocales</taxon>
        <taxon>Nostocaceae</taxon>
        <taxon>Anabaena</taxon>
    </lineage>
</organism>
<evidence type="ECO:0000313" key="4">
    <source>
        <dbReference type="Proteomes" id="UP000638897"/>
    </source>
</evidence>
<name>A0ABR7ZD28_ANACY</name>
<proteinExistence type="inferred from homology"/>
<gene>
    <name evidence="3" type="ORF">H6F81_04000</name>
</gene>
<dbReference type="PANTHER" id="PTHR33988">
    <property type="entry name" value="ENDORIBONUCLEASE MAZF-RELATED"/>
    <property type="match status" value="1"/>
</dbReference>
<reference evidence="3 4" key="1">
    <citation type="journal article" date="2020" name="ISME J.">
        <title>Comparative genomics reveals insights into cyanobacterial evolution and habitat adaptation.</title>
        <authorList>
            <person name="Chen M.Y."/>
            <person name="Teng W.K."/>
            <person name="Zhao L."/>
            <person name="Hu C.X."/>
            <person name="Zhou Y.K."/>
            <person name="Han B.P."/>
            <person name="Song L.R."/>
            <person name="Shu W.S."/>
        </authorList>
    </citation>
    <scope>NUCLEOTIDE SEQUENCE [LARGE SCALE GENOMIC DNA]</scope>
    <source>
        <strain evidence="3 4">FACHB-318</strain>
    </source>
</reference>
<evidence type="ECO:0000256" key="1">
    <source>
        <dbReference type="ARBA" id="ARBA00007521"/>
    </source>
</evidence>
<dbReference type="Gene3D" id="2.30.30.110">
    <property type="match status" value="1"/>
</dbReference>
<evidence type="ECO:0000313" key="3">
    <source>
        <dbReference type="EMBL" id="MBD2170414.1"/>
    </source>
</evidence>
<dbReference type="SUPFAM" id="SSF50118">
    <property type="entry name" value="Cell growth inhibitor/plasmid maintenance toxic component"/>
    <property type="match status" value="1"/>
</dbReference>
<dbReference type="PANTHER" id="PTHR33988:SF3">
    <property type="entry name" value="ENDORIBONUCLEASE TOXIN CHPB-RELATED"/>
    <property type="match status" value="1"/>
</dbReference>
<dbReference type="Proteomes" id="UP000638897">
    <property type="component" value="Unassembled WGS sequence"/>
</dbReference>
<evidence type="ECO:0000256" key="2">
    <source>
        <dbReference type="ARBA" id="ARBA00022649"/>
    </source>
</evidence>
<sequence length="148" mass="16658">MVVKPPYFPNRGDIVKLEFGSAQQFTAESIQRVFTLRNSGMSFDDIAITLNNELQQQGREQTGYRPVLVISPIKYNQMASLVLACPITTNAKGLRFEVPLIEGMKTKGVVLADQIKTLDWKARKVKFVESVTEDLIEEVQAKLETLIL</sequence>
<dbReference type="EMBL" id="JACJQC010000002">
    <property type="protein sequence ID" value="MBD2170414.1"/>
    <property type="molecule type" value="Genomic_DNA"/>
</dbReference>
<accession>A0ABR7ZD28</accession>
<dbReference type="Pfam" id="PF02452">
    <property type="entry name" value="PemK_toxin"/>
    <property type="match status" value="1"/>
</dbReference>
<keyword evidence="4" id="KW-1185">Reference proteome</keyword>
<keyword evidence="2" id="KW-1277">Toxin-antitoxin system</keyword>
<protein>
    <submittedName>
        <fullName evidence="3">Type II toxin-antitoxin system PemK/MazF family toxin</fullName>
    </submittedName>
</protein>
<comment type="similarity">
    <text evidence="1">Belongs to the PemK/MazF family.</text>
</comment>